<keyword evidence="2 5" id="KW-0808">Transferase</keyword>
<dbReference type="SUPFAM" id="SSF53756">
    <property type="entry name" value="UDP-Glycosyltransferase/glycogen phosphorylase"/>
    <property type="match status" value="1"/>
</dbReference>
<accession>A0A7T7M8B5</accession>
<dbReference type="AlphaFoldDB" id="A0A7T7M8B5"/>
<dbReference type="KEGG" id="awe:JG540_06700"/>
<dbReference type="InterPro" id="IPR050194">
    <property type="entry name" value="Glycosyltransferase_grp1"/>
</dbReference>
<sequence>MRILIVSDCYAPRLGGIETQVRDLARNLLAAGHEPIVVTATPQGAQRGHSCERPDGFAVHRFTARLPAELPVHPRAGTELFRLMTVLRPDVVHVHVGIVSPFAWSGIAAARRRGLPVAATFHCVLGPWADAGALAGPLSPVSRWRRAGVDLTAVSTMLAQEVSRAGAGKEVTVLPNGITVEDWRLRDQPRQVGERDPVKVVASLRWIARKCPLEVLQAFTRAVEVSGSTTATLAVYGDGPLREQMHEVVSRSPLAERIELVGRVERSRLAQDFQDADIYLQTSPADSFGIAALEGRCAGLAVVGVASSGVADFITEGQDGYLAEGVEGLAQALARLLTDREALNRIKAHNLAVDPLPVWSSAVGLNLQAYERARATARRRFQQRLAGR</sequence>
<dbReference type="GO" id="GO:0016758">
    <property type="term" value="F:hexosyltransferase activity"/>
    <property type="evidence" value="ECO:0007669"/>
    <property type="project" value="TreeGrafter"/>
</dbReference>
<dbReference type="Gene3D" id="3.40.50.2000">
    <property type="entry name" value="Glycogen Phosphorylase B"/>
    <property type="match status" value="2"/>
</dbReference>
<dbReference type="RefSeq" id="WP_200274863.1">
    <property type="nucleotide sequence ID" value="NZ_CP066802.1"/>
</dbReference>
<dbReference type="InterPro" id="IPR001296">
    <property type="entry name" value="Glyco_trans_1"/>
</dbReference>
<dbReference type="Pfam" id="PF00534">
    <property type="entry name" value="Glycos_transf_1"/>
    <property type="match status" value="1"/>
</dbReference>
<evidence type="ECO:0000313" key="5">
    <source>
        <dbReference type="EMBL" id="QQM66774.1"/>
    </source>
</evidence>
<feature type="domain" description="Glycosyltransferase subfamily 4-like N-terminal" evidence="4">
    <location>
        <begin position="15"/>
        <end position="181"/>
    </location>
</feature>
<dbReference type="PANTHER" id="PTHR45947">
    <property type="entry name" value="SULFOQUINOVOSYL TRANSFERASE SQD2"/>
    <property type="match status" value="1"/>
</dbReference>
<organism evidence="5 6">
    <name type="scientific">Actinomyces weissii</name>
    <dbReference type="NCBI Taxonomy" id="675090"/>
    <lineage>
        <taxon>Bacteria</taxon>
        <taxon>Bacillati</taxon>
        <taxon>Actinomycetota</taxon>
        <taxon>Actinomycetes</taxon>
        <taxon>Actinomycetales</taxon>
        <taxon>Actinomycetaceae</taxon>
        <taxon>Actinomyces</taxon>
    </lineage>
</organism>
<evidence type="ECO:0000256" key="2">
    <source>
        <dbReference type="ARBA" id="ARBA00022679"/>
    </source>
</evidence>
<evidence type="ECO:0000259" key="4">
    <source>
        <dbReference type="Pfam" id="PF13439"/>
    </source>
</evidence>
<protein>
    <submittedName>
        <fullName evidence="5">Glycosyltransferase family 4 protein</fullName>
    </submittedName>
</protein>
<evidence type="ECO:0000256" key="1">
    <source>
        <dbReference type="ARBA" id="ARBA00022676"/>
    </source>
</evidence>
<dbReference type="EMBL" id="CP066802">
    <property type="protein sequence ID" value="QQM66774.1"/>
    <property type="molecule type" value="Genomic_DNA"/>
</dbReference>
<proteinExistence type="predicted"/>
<dbReference type="CDD" id="cd03801">
    <property type="entry name" value="GT4_PimA-like"/>
    <property type="match status" value="1"/>
</dbReference>
<feature type="domain" description="Glycosyl transferase family 1" evidence="3">
    <location>
        <begin position="200"/>
        <end position="347"/>
    </location>
</feature>
<dbReference type="Pfam" id="PF13439">
    <property type="entry name" value="Glyco_transf_4"/>
    <property type="match status" value="1"/>
</dbReference>
<dbReference type="Proteomes" id="UP000595895">
    <property type="component" value="Chromosome"/>
</dbReference>
<evidence type="ECO:0000259" key="3">
    <source>
        <dbReference type="Pfam" id="PF00534"/>
    </source>
</evidence>
<dbReference type="PANTHER" id="PTHR45947:SF3">
    <property type="entry name" value="SULFOQUINOVOSYL TRANSFERASE SQD2"/>
    <property type="match status" value="1"/>
</dbReference>
<reference evidence="5 6" key="1">
    <citation type="submission" date="2020-12" db="EMBL/GenBank/DDBJ databases">
        <authorList>
            <person name="Zhou J."/>
        </authorList>
    </citation>
    <scope>NUCLEOTIDE SEQUENCE [LARGE SCALE GENOMIC DNA]</scope>
    <source>
        <strain evidence="5 6">CCUG 61299</strain>
    </source>
</reference>
<dbReference type="GO" id="GO:1901137">
    <property type="term" value="P:carbohydrate derivative biosynthetic process"/>
    <property type="evidence" value="ECO:0007669"/>
    <property type="project" value="UniProtKB-ARBA"/>
</dbReference>
<dbReference type="InterPro" id="IPR028098">
    <property type="entry name" value="Glyco_trans_4-like_N"/>
</dbReference>
<name>A0A7T7M8B5_9ACTO</name>
<evidence type="ECO:0000313" key="6">
    <source>
        <dbReference type="Proteomes" id="UP000595895"/>
    </source>
</evidence>
<gene>
    <name evidence="5" type="ORF">JG540_06700</name>
</gene>
<keyword evidence="6" id="KW-1185">Reference proteome</keyword>
<keyword evidence="1" id="KW-0328">Glycosyltransferase</keyword>